<dbReference type="InterPro" id="IPR002661">
    <property type="entry name" value="Ribosome_recyc_fac"/>
</dbReference>
<comment type="caution">
    <text evidence="6">The sequence shown here is derived from an EMBL/GenBank/DDBJ whole genome shotgun (WGS) entry which is preliminary data.</text>
</comment>
<evidence type="ECO:0000259" key="5">
    <source>
        <dbReference type="Pfam" id="PF01765"/>
    </source>
</evidence>
<feature type="non-terminal residue" evidence="6">
    <location>
        <position position="1"/>
    </location>
</feature>
<keyword evidence="2" id="KW-0648">Protein biosynthesis</keyword>
<dbReference type="EMBL" id="MU032348">
    <property type="protein sequence ID" value="KAF3764241.1"/>
    <property type="molecule type" value="Genomic_DNA"/>
</dbReference>
<dbReference type="GO" id="GO:0005739">
    <property type="term" value="C:mitochondrion"/>
    <property type="evidence" value="ECO:0007669"/>
    <property type="project" value="TreeGrafter"/>
</dbReference>
<organism evidence="6 7">
    <name type="scientific">Cryphonectria parasitica (strain ATCC 38755 / EP155)</name>
    <dbReference type="NCBI Taxonomy" id="660469"/>
    <lineage>
        <taxon>Eukaryota</taxon>
        <taxon>Fungi</taxon>
        <taxon>Dikarya</taxon>
        <taxon>Ascomycota</taxon>
        <taxon>Pezizomycotina</taxon>
        <taxon>Sordariomycetes</taxon>
        <taxon>Sordariomycetidae</taxon>
        <taxon>Diaporthales</taxon>
        <taxon>Cryphonectriaceae</taxon>
        <taxon>Cryphonectria-Endothia species complex</taxon>
        <taxon>Cryphonectria</taxon>
    </lineage>
</organism>
<dbReference type="GO" id="GO:0006412">
    <property type="term" value="P:translation"/>
    <property type="evidence" value="ECO:0007669"/>
    <property type="project" value="UniProtKB-KW"/>
</dbReference>
<dbReference type="AlphaFoldDB" id="A0A9P5CNL0"/>
<accession>A0A9P5CNL0</accession>
<dbReference type="SUPFAM" id="SSF55194">
    <property type="entry name" value="Ribosome recycling factor, RRF"/>
    <property type="match status" value="1"/>
</dbReference>
<dbReference type="PANTHER" id="PTHR20982:SF3">
    <property type="entry name" value="MITOCHONDRIAL RIBOSOME RECYCLING FACTOR PSEUDO 1"/>
    <property type="match status" value="1"/>
</dbReference>
<evidence type="ECO:0000313" key="6">
    <source>
        <dbReference type="EMBL" id="KAF3764241.1"/>
    </source>
</evidence>
<dbReference type="RefSeq" id="XP_040775202.1">
    <property type="nucleotide sequence ID" value="XM_040917248.1"/>
</dbReference>
<protein>
    <submittedName>
        <fullName evidence="6">Ribosome recycling factor</fullName>
    </submittedName>
</protein>
<dbReference type="Proteomes" id="UP000803844">
    <property type="component" value="Unassembled WGS sequence"/>
</dbReference>
<feature type="domain" description="Ribosome recycling factor" evidence="5">
    <location>
        <begin position="21"/>
        <end position="186"/>
    </location>
</feature>
<dbReference type="GeneID" id="63834377"/>
<comment type="function">
    <text evidence="3">Necessary for protein synthesis in mitochondria. Functions as a ribosome recycling factor in mitochondria.</text>
</comment>
<reference evidence="6" key="1">
    <citation type="journal article" date="2020" name="Phytopathology">
        <title>Genome sequence of the chestnut blight fungus Cryphonectria parasitica EP155: A fundamental resource for an archetypical invasive plant pathogen.</title>
        <authorList>
            <person name="Crouch J.A."/>
            <person name="Dawe A."/>
            <person name="Aerts A."/>
            <person name="Barry K."/>
            <person name="Churchill A.C.L."/>
            <person name="Grimwood J."/>
            <person name="Hillman B."/>
            <person name="Milgroom M.G."/>
            <person name="Pangilinan J."/>
            <person name="Smith M."/>
            <person name="Salamov A."/>
            <person name="Schmutz J."/>
            <person name="Yadav J."/>
            <person name="Grigoriev I.V."/>
            <person name="Nuss D."/>
        </authorList>
    </citation>
    <scope>NUCLEOTIDE SEQUENCE</scope>
    <source>
        <strain evidence="6">EP155</strain>
    </source>
</reference>
<evidence type="ECO:0000256" key="1">
    <source>
        <dbReference type="ARBA" id="ARBA00005912"/>
    </source>
</evidence>
<evidence type="ECO:0000256" key="2">
    <source>
        <dbReference type="ARBA" id="ARBA00022917"/>
    </source>
</evidence>
<dbReference type="Gene3D" id="3.30.1360.40">
    <property type="match status" value="1"/>
</dbReference>
<dbReference type="InterPro" id="IPR036191">
    <property type="entry name" value="RRF_sf"/>
</dbReference>
<feature type="coiled-coil region" evidence="4">
    <location>
        <begin position="167"/>
        <end position="194"/>
    </location>
</feature>
<dbReference type="GO" id="GO:0043023">
    <property type="term" value="F:ribosomal large subunit binding"/>
    <property type="evidence" value="ECO:0007669"/>
    <property type="project" value="TreeGrafter"/>
</dbReference>
<keyword evidence="4" id="KW-0175">Coiled coil</keyword>
<sequence>ESAFDLQDVDAEYARVDERFEKKLQEFKASGGRFNPDVLGQLRVRPDRESTHTYPLHELASVVHRGGRSVSIMVSDAAYIKPIMSAVQNSAEFNQQPQRDPDNDLELVLRVEPENPEEQAKRLKGECNAWKDAVRDVLATRKSKHATWQKAKHLTKDDVKNLDKMVKAKQDKKLEAIEKKEKQLQVELANRQKRL</sequence>
<dbReference type="OrthoDB" id="407355at2759"/>
<dbReference type="Gene3D" id="1.10.132.20">
    <property type="entry name" value="Ribosome-recycling factor"/>
    <property type="match status" value="1"/>
</dbReference>
<dbReference type="PANTHER" id="PTHR20982">
    <property type="entry name" value="RIBOSOME RECYCLING FACTOR"/>
    <property type="match status" value="1"/>
</dbReference>
<keyword evidence="7" id="KW-1185">Reference proteome</keyword>
<name>A0A9P5CNL0_CRYP1</name>
<dbReference type="Pfam" id="PF01765">
    <property type="entry name" value="RRF"/>
    <property type="match status" value="1"/>
</dbReference>
<evidence type="ECO:0000313" key="7">
    <source>
        <dbReference type="Proteomes" id="UP000803844"/>
    </source>
</evidence>
<gene>
    <name evidence="6" type="ORF">M406DRAFT_258733</name>
</gene>
<evidence type="ECO:0000256" key="3">
    <source>
        <dbReference type="ARBA" id="ARBA00024909"/>
    </source>
</evidence>
<proteinExistence type="inferred from homology"/>
<comment type="similarity">
    <text evidence="1">Belongs to the RRF family.</text>
</comment>
<dbReference type="InterPro" id="IPR023584">
    <property type="entry name" value="Ribosome_recyc_fac_dom"/>
</dbReference>
<evidence type="ECO:0000256" key="4">
    <source>
        <dbReference type="SAM" id="Coils"/>
    </source>
</evidence>